<dbReference type="GO" id="GO:1990281">
    <property type="term" value="C:efflux pump complex"/>
    <property type="evidence" value="ECO:0007669"/>
    <property type="project" value="TreeGrafter"/>
</dbReference>
<dbReference type="InterPro" id="IPR006143">
    <property type="entry name" value="RND_pump_MFP"/>
</dbReference>
<dbReference type="GO" id="GO:0015562">
    <property type="term" value="F:efflux transmembrane transporter activity"/>
    <property type="evidence" value="ECO:0007669"/>
    <property type="project" value="TreeGrafter"/>
</dbReference>
<gene>
    <name evidence="6" type="primary">mdtA_65</name>
    <name evidence="6" type="ORF">SDC9_111034</name>
</gene>
<feature type="transmembrane region" description="Helical" evidence="2">
    <location>
        <begin position="7"/>
        <end position="24"/>
    </location>
</feature>
<feature type="coiled-coil region" evidence="1">
    <location>
        <begin position="152"/>
        <end position="179"/>
    </location>
</feature>
<dbReference type="NCBIfam" id="TIGR01730">
    <property type="entry name" value="RND_mfp"/>
    <property type="match status" value="1"/>
</dbReference>
<dbReference type="Gene3D" id="2.40.420.20">
    <property type="match status" value="1"/>
</dbReference>
<accession>A0A645BGF2</accession>
<dbReference type="Gene3D" id="2.40.50.100">
    <property type="match status" value="1"/>
</dbReference>
<dbReference type="Pfam" id="PF25989">
    <property type="entry name" value="YknX_C"/>
    <property type="match status" value="1"/>
</dbReference>
<dbReference type="Pfam" id="PF25954">
    <property type="entry name" value="Beta-barrel_RND_2"/>
    <property type="match status" value="1"/>
</dbReference>
<feature type="domain" description="CzcB-like barrel-sandwich hybrid" evidence="4">
    <location>
        <begin position="82"/>
        <end position="208"/>
    </location>
</feature>
<dbReference type="Gene3D" id="1.10.287.470">
    <property type="entry name" value="Helix hairpin bin"/>
    <property type="match status" value="1"/>
</dbReference>
<feature type="domain" description="YknX-like C-terminal permuted SH3-like" evidence="5">
    <location>
        <begin position="294"/>
        <end position="359"/>
    </location>
</feature>
<keyword evidence="2" id="KW-0472">Membrane</keyword>
<protein>
    <submittedName>
        <fullName evidence="6">Multidrug resistance protein MdtA</fullName>
    </submittedName>
</protein>
<dbReference type="Pfam" id="PF25973">
    <property type="entry name" value="BSH_CzcB"/>
    <property type="match status" value="1"/>
</dbReference>
<dbReference type="PANTHER" id="PTHR30469">
    <property type="entry name" value="MULTIDRUG RESISTANCE PROTEIN MDTA"/>
    <property type="match status" value="1"/>
</dbReference>
<dbReference type="SUPFAM" id="SSF111369">
    <property type="entry name" value="HlyD-like secretion proteins"/>
    <property type="match status" value="1"/>
</dbReference>
<comment type="caution">
    <text evidence="6">The sequence shown here is derived from an EMBL/GenBank/DDBJ whole genome shotgun (WGS) entry which is preliminary data.</text>
</comment>
<proteinExistence type="predicted"/>
<keyword evidence="1" id="KW-0175">Coiled coil</keyword>
<evidence type="ECO:0000259" key="3">
    <source>
        <dbReference type="Pfam" id="PF25954"/>
    </source>
</evidence>
<keyword evidence="2" id="KW-1133">Transmembrane helix</keyword>
<dbReference type="InterPro" id="IPR058637">
    <property type="entry name" value="YknX-like_C"/>
</dbReference>
<dbReference type="PANTHER" id="PTHR30469:SF36">
    <property type="entry name" value="BLL3903 PROTEIN"/>
    <property type="match status" value="1"/>
</dbReference>
<evidence type="ECO:0000256" key="2">
    <source>
        <dbReference type="SAM" id="Phobius"/>
    </source>
</evidence>
<dbReference type="InterPro" id="IPR058647">
    <property type="entry name" value="BSH_CzcB-like"/>
</dbReference>
<reference evidence="6" key="1">
    <citation type="submission" date="2019-08" db="EMBL/GenBank/DDBJ databases">
        <authorList>
            <person name="Kucharzyk K."/>
            <person name="Murdoch R.W."/>
            <person name="Higgins S."/>
            <person name="Loffler F."/>
        </authorList>
    </citation>
    <scope>NUCLEOTIDE SEQUENCE</scope>
</reference>
<organism evidence="6">
    <name type="scientific">bioreactor metagenome</name>
    <dbReference type="NCBI Taxonomy" id="1076179"/>
    <lineage>
        <taxon>unclassified sequences</taxon>
        <taxon>metagenomes</taxon>
        <taxon>ecological metagenomes</taxon>
    </lineage>
</organism>
<dbReference type="AlphaFoldDB" id="A0A645BGF2"/>
<sequence>MKKTQKYLLYLSIPLFFALAMFAYNKLFRNKTPEITEGSAGRPAAQPGRGGRSLPVSVYIAEMMSKNEGFLRIGNLVANERVDIVSEQSGRVTSINFQEGQFVKKGDILVKLNDDELRVQLTRAEYQHTLLQERLERQRILLEKDAVSREDYDQVLTEYNVLKQDIEHLKIRIEKMLVRAPFDGVVGFRDISLGAFLQPNTKITTLVDIANLIVEVAIPEKYVADRLNGSTIIFNVEGMIDDFKALVYATDPQIDITTRTILIRARYRNDKFRLRPGMSAKVMLSTGDREANVYVPNQSVVPDVNGRSVWLVKNGKALLIPVQTGNRTADMLEILSGVEKGDTVITTGLMQLREGMSVNPANL</sequence>
<dbReference type="Gene3D" id="2.40.30.170">
    <property type="match status" value="1"/>
</dbReference>
<evidence type="ECO:0000259" key="4">
    <source>
        <dbReference type="Pfam" id="PF25973"/>
    </source>
</evidence>
<evidence type="ECO:0000256" key="1">
    <source>
        <dbReference type="SAM" id="Coils"/>
    </source>
</evidence>
<dbReference type="InterPro" id="IPR058792">
    <property type="entry name" value="Beta-barrel_RND_2"/>
</dbReference>
<feature type="domain" description="CusB-like beta-barrel" evidence="3">
    <location>
        <begin position="214"/>
        <end position="286"/>
    </location>
</feature>
<dbReference type="EMBL" id="VSSQ01019794">
    <property type="protein sequence ID" value="MPM64148.1"/>
    <property type="molecule type" value="Genomic_DNA"/>
</dbReference>
<name>A0A645BGF2_9ZZZZ</name>
<evidence type="ECO:0000259" key="5">
    <source>
        <dbReference type="Pfam" id="PF25989"/>
    </source>
</evidence>
<evidence type="ECO:0000313" key="6">
    <source>
        <dbReference type="EMBL" id="MPM64148.1"/>
    </source>
</evidence>
<keyword evidence="2" id="KW-0812">Transmembrane</keyword>